<gene>
    <name evidence="3" type="ORF">ELUMI_v1c07800</name>
</gene>
<evidence type="ECO:0000256" key="2">
    <source>
        <dbReference type="SAM" id="Phobius"/>
    </source>
</evidence>
<keyword evidence="2" id="KW-1133">Transmembrane helix</keyword>
<accession>A0A2K8NUI4</accession>
<protein>
    <submittedName>
        <fullName evidence="3">Uncharacterized protein</fullName>
    </submittedName>
</protein>
<dbReference type="Proteomes" id="UP000232063">
    <property type="component" value="Chromosome"/>
</dbReference>
<keyword evidence="2" id="KW-0472">Membrane</keyword>
<dbReference type="EMBL" id="CP024963">
    <property type="protein sequence ID" value="ATZ17502.1"/>
    <property type="molecule type" value="Genomic_DNA"/>
</dbReference>
<feature type="region of interest" description="Disordered" evidence="1">
    <location>
        <begin position="216"/>
        <end position="251"/>
    </location>
</feature>
<reference evidence="3 4" key="1">
    <citation type="submission" date="2017-11" db="EMBL/GenBank/DDBJ databases">
        <title>Genome sequence of Entomoplasma luminosum PIMN-1 (ATCC 49195).</title>
        <authorList>
            <person name="Lo W.-S."/>
            <person name="Gasparich G.E."/>
            <person name="Kuo C.-H."/>
        </authorList>
    </citation>
    <scope>NUCLEOTIDE SEQUENCE [LARGE SCALE GENOMIC DNA]</scope>
    <source>
        <strain evidence="3 4">PIMN-1</strain>
    </source>
</reference>
<feature type="transmembrane region" description="Helical" evidence="2">
    <location>
        <begin position="102"/>
        <end position="125"/>
    </location>
</feature>
<evidence type="ECO:0000313" key="3">
    <source>
        <dbReference type="EMBL" id="ATZ17502.1"/>
    </source>
</evidence>
<feature type="transmembrane region" description="Helical" evidence="2">
    <location>
        <begin position="7"/>
        <end position="26"/>
    </location>
</feature>
<dbReference type="KEGG" id="elj:ELUMI_v1c07800"/>
<sequence>MQKATKILFWTFFSISLAMLMFGIGIKLINIQTSIKIADANWGIKEVFSPFQEGSWSLNSGFNFYWIDAINGKPWHVVELFWYNGTTLITPTSLVFNMVANYFILIVSTVAMGFALLSIIFSLFAKQEQNKIQVIINTPVNMTSKINNSNQENPSNQLEIQQVEANVEIEKSAKKMKKVKPSKEVSLAYAEQLQIKYADILKEYEEAEKLLEQQQKDAALKKERNRKSRQKRDGSKRIKERRSKLQKHANQMRAAIDKNNKLFHVNLRKMTKKELIKYMKKLTVLINTTSK</sequence>
<organism evidence="3 4">
    <name type="scientific">Williamsoniiplasma luminosum</name>
    <dbReference type="NCBI Taxonomy" id="214888"/>
    <lineage>
        <taxon>Bacteria</taxon>
        <taxon>Bacillati</taxon>
        <taxon>Mycoplasmatota</taxon>
        <taxon>Mollicutes</taxon>
        <taxon>Entomoplasmatales</taxon>
        <taxon>Williamsoniiplasma</taxon>
    </lineage>
</organism>
<keyword evidence="4" id="KW-1185">Reference proteome</keyword>
<proteinExistence type="predicted"/>
<dbReference type="AlphaFoldDB" id="A0A2K8NUI4"/>
<dbReference type="RefSeq" id="WP_025734851.1">
    <property type="nucleotide sequence ID" value="NZ_CP024963.1"/>
</dbReference>
<keyword evidence="2" id="KW-0812">Transmembrane</keyword>
<name>A0A2K8NUI4_9MOLU</name>
<feature type="compositionally biased region" description="Basic residues" evidence="1">
    <location>
        <begin position="238"/>
        <end position="247"/>
    </location>
</feature>
<evidence type="ECO:0000256" key="1">
    <source>
        <dbReference type="SAM" id="MobiDB-lite"/>
    </source>
</evidence>
<evidence type="ECO:0000313" key="4">
    <source>
        <dbReference type="Proteomes" id="UP000232063"/>
    </source>
</evidence>